<dbReference type="HOGENOM" id="CLU_3102509_0_0_3"/>
<dbReference type="EMBL" id="CP000554">
    <property type="protein sequence ID" value="ABM78030.1"/>
    <property type="molecule type" value="Genomic_DNA"/>
</dbReference>
<sequence>MDHHRNGEADGWLGFWLISRPEQRLRTDPEVPGVSWEGLDLPSCANQDTKG</sequence>
<name>A2C970_PROM3</name>
<reference evidence="1 2" key="1">
    <citation type="journal article" date="2007" name="PLoS Genet.">
        <title>Patterns and implications of gene gain and loss in the evolution of Prochlorococcus.</title>
        <authorList>
            <person name="Kettler G.C."/>
            <person name="Martiny A.C."/>
            <person name="Huang K."/>
            <person name="Zucker J."/>
            <person name="Coleman M.L."/>
            <person name="Rodrigue S."/>
            <person name="Chen F."/>
            <person name="Lapidus A."/>
            <person name="Ferriera S."/>
            <person name="Johnson J."/>
            <person name="Steglich C."/>
            <person name="Church G.M."/>
            <person name="Richardson P."/>
            <person name="Chisholm S.W."/>
        </authorList>
    </citation>
    <scope>NUCLEOTIDE SEQUENCE [LARGE SCALE GENOMIC DNA]</scope>
    <source>
        <strain evidence="1 2">MIT 9303</strain>
    </source>
</reference>
<gene>
    <name evidence="1" type="ordered locus">P9303_12831</name>
</gene>
<proteinExistence type="predicted"/>
<dbReference type="KEGG" id="pmf:P9303_12831"/>
<dbReference type="Proteomes" id="UP000002274">
    <property type="component" value="Chromosome"/>
</dbReference>
<accession>A2C970</accession>
<organism evidence="1 2">
    <name type="scientific">Prochlorococcus marinus (strain MIT 9303)</name>
    <dbReference type="NCBI Taxonomy" id="59922"/>
    <lineage>
        <taxon>Bacteria</taxon>
        <taxon>Bacillati</taxon>
        <taxon>Cyanobacteriota</taxon>
        <taxon>Cyanophyceae</taxon>
        <taxon>Synechococcales</taxon>
        <taxon>Prochlorococcaceae</taxon>
        <taxon>Prochlorococcus</taxon>
    </lineage>
</organism>
<dbReference type="AlphaFoldDB" id="A2C970"/>
<dbReference type="STRING" id="59922.P9303_12831"/>
<evidence type="ECO:0000313" key="1">
    <source>
        <dbReference type="EMBL" id="ABM78030.1"/>
    </source>
</evidence>
<evidence type="ECO:0000313" key="2">
    <source>
        <dbReference type="Proteomes" id="UP000002274"/>
    </source>
</evidence>
<protein>
    <submittedName>
        <fullName evidence="1">Uncharacterized protein</fullName>
    </submittedName>
</protein>